<dbReference type="RefSeq" id="WP_036119330.1">
    <property type="nucleotide sequence ID" value="NZ_BMET01000005.1"/>
</dbReference>
<dbReference type="Pfam" id="PF08818">
    <property type="entry name" value="DUF1801"/>
    <property type="match status" value="1"/>
</dbReference>
<dbReference type="eggNOG" id="COG5646">
    <property type="taxonomic scope" value="Bacteria"/>
</dbReference>
<dbReference type="STRING" id="1197477.IA57_03855"/>
<dbReference type="SUPFAM" id="SSF159888">
    <property type="entry name" value="YdhG-like"/>
    <property type="match status" value="1"/>
</dbReference>
<evidence type="ECO:0000313" key="3">
    <source>
        <dbReference type="Proteomes" id="UP000028521"/>
    </source>
</evidence>
<dbReference type="InterPro" id="IPR014922">
    <property type="entry name" value="YdhG-like"/>
</dbReference>
<dbReference type="EMBL" id="JPFK01000003">
    <property type="protein sequence ID" value="KFB02005.1"/>
    <property type="molecule type" value="Genomic_DNA"/>
</dbReference>
<dbReference type="Proteomes" id="UP000028521">
    <property type="component" value="Unassembled WGS sequence"/>
</dbReference>
<gene>
    <name evidence="2" type="ORF">IA57_03855</name>
</gene>
<dbReference type="Gene3D" id="3.90.1150.200">
    <property type="match status" value="1"/>
</dbReference>
<dbReference type="AlphaFoldDB" id="A0A084TMR9"/>
<proteinExistence type="predicted"/>
<reference evidence="2 3" key="1">
    <citation type="journal article" date="2014" name="Genome Announc.">
        <title>Draft Genome Sequence of the Algicidal Bacterium Mangrovimonas yunxiaonensis Strain LY01.</title>
        <authorList>
            <person name="Li Y."/>
            <person name="Zhu H."/>
            <person name="Li C."/>
            <person name="Zhang H."/>
            <person name="Chen Z."/>
            <person name="Zheng W."/>
            <person name="Xu H."/>
            <person name="Zheng T."/>
        </authorList>
    </citation>
    <scope>NUCLEOTIDE SEQUENCE [LARGE SCALE GENOMIC DNA]</scope>
    <source>
        <strain evidence="2 3">LY01</strain>
    </source>
</reference>
<evidence type="ECO:0000259" key="1">
    <source>
        <dbReference type="Pfam" id="PF08818"/>
    </source>
</evidence>
<organism evidence="2 3">
    <name type="scientific">Mangrovimonas yunxiaonensis</name>
    <dbReference type="NCBI Taxonomy" id="1197477"/>
    <lineage>
        <taxon>Bacteria</taxon>
        <taxon>Pseudomonadati</taxon>
        <taxon>Bacteroidota</taxon>
        <taxon>Flavobacteriia</taxon>
        <taxon>Flavobacteriales</taxon>
        <taxon>Flavobacteriaceae</taxon>
        <taxon>Mangrovimonas</taxon>
    </lineage>
</organism>
<name>A0A084TMR9_9FLAO</name>
<accession>A0A084TMR9</accession>
<protein>
    <recommendedName>
        <fullName evidence="1">YdhG-like domain-containing protein</fullName>
    </recommendedName>
</protein>
<keyword evidence="3" id="KW-1185">Reference proteome</keyword>
<comment type="caution">
    <text evidence="2">The sequence shown here is derived from an EMBL/GenBank/DDBJ whole genome shotgun (WGS) entry which is preliminary data.</text>
</comment>
<dbReference type="OrthoDB" id="9813231at2"/>
<evidence type="ECO:0000313" key="2">
    <source>
        <dbReference type="EMBL" id="KFB02005.1"/>
    </source>
</evidence>
<feature type="domain" description="YdhG-like" evidence="1">
    <location>
        <begin position="19"/>
        <end position="135"/>
    </location>
</feature>
<sequence>MQYKATSPEDYINQVPEDRQQALAKLRKTIADHLPEGFEEGIQYGMIGYYVPHRKYPNGYHCDPKQPLPFMSFASQKNSINLYHSGLYAVPEIHAWFINEYPKHCKRKLDMGKSCVRFKKPDDIPYDLIAELCKKLTVEEWINIYETNIKKT</sequence>
<reference evidence="3" key="2">
    <citation type="submission" date="2014-07" db="EMBL/GenBank/DDBJ databases">
        <title>Genome sequence of Mangrovimonas yunxiaonensis.</title>
        <authorList>
            <person name="Li Y."/>
            <person name="Zheng T."/>
        </authorList>
    </citation>
    <scope>NUCLEOTIDE SEQUENCE [LARGE SCALE GENOMIC DNA]</scope>
    <source>
        <strain evidence="3">LY01</strain>
    </source>
</reference>